<keyword evidence="4" id="KW-0325">Glycoprotein</keyword>
<feature type="chain" id="PRO_5007051337" evidence="6">
    <location>
        <begin position="22"/>
        <end position="185"/>
    </location>
</feature>
<evidence type="ECO:0000256" key="2">
    <source>
        <dbReference type="ARBA" id="ARBA00022729"/>
    </source>
</evidence>
<sequence length="185" mass="20733">MFAQTLPTILVVFNVLTILKADVCISHRRSNERISKKSFVLGAVILLGKKLPISDCIEKCCSTKNCTTFMYNNGTSKCFLINCLGSNVCTFAHSKLYSSYSITRTTDVKSPAWIDFSRNISTQRWLAISALVIAVFAMTSLVGLLVYYCYRQRFAVDTKIKGRGKYQILYNANGDDLVGNNHPLF</sequence>
<evidence type="ECO:0000313" key="9">
    <source>
        <dbReference type="EMBL" id="JAP51236.1"/>
    </source>
</evidence>
<organism evidence="9">
    <name type="scientific">Schistocephalus solidus</name>
    <name type="common">Tapeworm</name>
    <dbReference type="NCBI Taxonomy" id="70667"/>
    <lineage>
        <taxon>Eukaryota</taxon>
        <taxon>Metazoa</taxon>
        <taxon>Spiralia</taxon>
        <taxon>Lophotrochozoa</taxon>
        <taxon>Platyhelminthes</taxon>
        <taxon>Cestoda</taxon>
        <taxon>Eucestoda</taxon>
        <taxon>Diphyllobothriidea</taxon>
        <taxon>Diphyllobothriidae</taxon>
        <taxon>Schistocephalus</taxon>
    </lineage>
</organism>
<evidence type="ECO:0000256" key="1">
    <source>
        <dbReference type="ARBA" id="ARBA00004370"/>
    </source>
</evidence>
<feature type="transmembrane region" description="Helical" evidence="5">
    <location>
        <begin position="125"/>
        <end position="150"/>
    </location>
</feature>
<dbReference type="PROSITE" id="PS50948">
    <property type="entry name" value="PAN"/>
    <property type="match status" value="1"/>
</dbReference>
<proteinExistence type="predicted"/>
<dbReference type="InterPro" id="IPR003609">
    <property type="entry name" value="Pan_app"/>
</dbReference>
<evidence type="ECO:0000256" key="3">
    <source>
        <dbReference type="ARBA" id="ARBA00023136"/>
    </source>
</evidence>
<dbReference type="SMART" id="SM00765">
    <property type="entry name" value="MANEC"/>
    <property type="match status" value="1"/>
</dbReference>
<dbReference type="Pfam" id="PF07502">
    <property type="entry name" value="MANEC"/>
    <property type="match status" value="1"/>
</dbReference>
<evidence type="ECO:0000256" key="4">
    <source>
        <dbReference type="ARBA" id="ARBA00023180"/>
    </source>
</evidence>
<dbReference type="InterPro" id="IPR013980">
    <property type="entry name" value="MANSC_dom"/>
</dbReference>
<name>A0A0X3PVM5_SCHSO</name>
<evidence type="ECO:0000259" key="7">
    <source>
        <dbReference type="PROSITE" id="PS50948"/>
    </source>
</evidence>
<evidence type="ECO:0000256" key="6">
    <source>
        <dbReference type="SAM" id="SignalP"/>
    </source>
</evidence>
<gene>
    <name evidence="9" type="ORF">TR158061</name>
</gene>
<dbReference type="EMBL" id="GEEE01011989">
    <property type="protein sequence ID" value="JAP51236.1"/>
    <property type="molecule type" value="Transcribed_RNA"/>
</dbReference>
<evidence type="ECO:0000259" key="8">
    <source>
        <dbReference type="PROSITE" id="PS50986"/>
    </source>
</evidence>
<dbReference type="AlphaFoldDB" id="A0A0X3PVM5"/>
<comment type="subcellular location">
    <subcellularLocation>
        <location evidence="1">Membrane</location>
    </subcellularLocation>
</comment>
<keyword evidence="3 5" id="KW-0472">Membrane</keyword>
<feature type="domain" description="MANSC" evidence="8">
    <location>
        <begin position="22"/>
        <end position="100"/>
    </location>
</feature>
<dbReference type="GO" id="GO:0016020">
    <property type="term" value="C:membrane"/>
    <property type="evidence" value="ECO:0007669"/>
    <property type="project" value="UniProtKB-SubCell"/>
</dbReference>
<evidence type="ECO:0000256" key="5">
    <source>
        <dbReference type="SAM" id="Phobius"/>
    </source>
</evidence>
<reference evidence="9" key="1">
    <citation type="submission" date="2016-01" db="EMBL/GenBank/DDBJ databases">
        <title>Reference transcriptome for the parasite Schistocephalus solidus: insights into the molecular evolution of parasitism.</title>
        <authorList>
            <person name="Hebert F.O."/>
            <person name="Grambauer S."/>
            <person name="Barber I."/>
            <person name="Landry C.R."/>
            <person name="Aubin-Horth N."/>
        </authorList>
    </citation>
    <scope>NUCLEOTIDE SEQUENCE</scope>
</reference>
<feature type="signal peptide" evidence="6">
    <location>
        <begin position="1"/>
        <end position="21"/>
    </location>
</feature>
<dbReference type="PROSITE" id="PS50986">
    <property type="entry name" value="MANSC"/>
    <property type="match status" value="1"/>
</dbReference>
<keyword evidence="5" id="KW-0812">Transmembrane</keyword>
<keyword evidence="5" id="KW-1133">Transmembrane helix</keyword>
<feature type="domain" description="Apple" evidence="7">
    <location>
        <begin position="24"/>
        <end position="104"/>
    </location>
</feature>
<accession>A0A0X3PVM5</accession>
<keyword evidence="2 6" id="KW-0732">Signal</keyword>
<dbReference type="InterPro" id="IPR011106">
    <property type="entry name" value="MANSC_N"/>
</dbReference>
<protein>
    <submittedName>
        <fullName evidence="9">MANEC domain</fullName>
    </submittedName>
</protein>